<feature type="region of interest" description="Disordered" evidence="1">
    <location>
        <begin position="1"/>
        <end position="42"/>
    </location>
</feature>
<dbReference type="PANTHER" id="PTHR35123">
    <property type="entry name" value="OS07G0633900 PROTEIN-RELATED"/>
    <property type="match status" value="1"/>
</dbReference>
<evidence type="ECO:0000313" key="2">
    <source>
        <dbReference type="EMBL" id="KAF5936459.1"/>
    </source>
</evidence>
<sequence length="147" mass="16776">MSEIERERSEDIVRNNDGDGSDRRDDHRKKKQREHGFGGNFRKAKRVALFQFRKAEKQLHRKNKKGSNQSSSIPGCLGKRIVGVGRGGGYYCCFKQTPTLDSPVESTTSDPNSAEFTYELLRALIETNDFYSKECNTHLDIINTDEN</sequence>
<feature type="compositionally biased region" description="Basic and acidic residues" evidence="1">
    <location>
        <begin position="1"/>
        <end position="25"/>
    </location>
</feature>
<gene>
    <name evidence="2" type="ORF">HYC85_027588</name>
</gene>
<dbReference type="AlphaFoldDB" id="A0A7J7G6U7"/>
<accession>A0A7J7G6U7</accession>
<proteinExistence type="predicted"/>
<evidence type="ECO:0000256" key="1">
    <source>
        <dbReference type="SAM" id="MobiDB-lite"/>
    </source>
</evidence>
<keyword evidence="3" id="KW-1185">Reference proteome</keyword>
<comment type="caution">
    <text evidence="2">The sequence shown here is derived from an EMBL/GenBank/DDBJ whole genome shotgun (WGS) entry which is preliminary data.</text>
</comment>
<reference evidence="2 3" key="2">
    <citation type="submission" date="2020-07" db="EMBL/GenBank/DDBJ databases">
        <title>Genome assembly of wild tea tree DASZ reveals pedigree and selection history of tea varieties.</title>
        <authorList>
            <person name="Zhang W."/>
        </authorList>
    </citation>
    <scope>NUCLEOTIDE SEQUENCE [LARGE SCALE GENOMIC DNA]</scope>
    <source>
        <strain evidence="3">cv. G240</strain>
        <tissue evidence="2">Leaf</tissue>
    </source>
</reference>
<name>A0A7J7G6U7_CAMSI</name>
<dbReference type="PANTHER" id="PTHR35123:SF2">
    <property type="entry name" value="UBIQUITIN CARBOXYL-TERMINAL HYDROLASE-LIKE PROTEIN"/>
    <property type="match status" value="1"/>
</dbReference>
<reference evidence="3" key="1">
    <citation type="journal article" date="2020" name="Nat. Commun.">
        <title>Genome assembly of wild tea tree DASZ reveals pedigree and selection history of tea varieties.</title>
        <authorList>
            <person name="Zhang W."/>
            <person name="Zhang Y."/>
            <person name="Qiu H."/>
            <person name="Guo Y."/>
            <person name="Wan H."/>
            <person name="Zhang X."/>
            <person name="Scossa F."/>
            <person name="Alseekh S."/>
            <person name="Zhang Q."/>
            <person name="Wang P."/>
            <person name="Xu L."/>
            <person name="Schmidt M.H."/>
            <person name="Jia X."/>
            <person name="Li D."/>
            <person name="Zhu A."/>
            <person name="Guo F."/>
            <person name="Chen W."/>
            <person name="Ni D."/>
            <person name="Usadel B."/>
            <person name="Fernie A.R."/>
            <person name="Wen W."/>
        </authorList>
    </citation>
    <scope>NUCLEOTIDE SEQUENCE [LARGE SCALE GENOMIC DNA]</scope>
    <source>
        <strain evidence="3">cv. G240</strain>
    </source>
</reference>
<evidence type="ECO:0000313" key="3">
    <source>
        <dbReference type="Proteomes" id="UP000593564"/>
    </source>
</evidence>
<protein>
    <submittedName>
        <fullName evidence="2">Uncharacterized protein</fullName>
    </submittedName>
</protein>
<dbReference type="Proteomes" id="UP000593564">
    <property type="component" value="Unassembled WGS sequence"/>
</dbReference>
<dbReference type="EMBL" id="JACBKZ010000013">
    <property type="protein sequence ID" value="KAF5936459.1"/>
    <property type="molecule type" value="Genomic_DNA"/>
</dbReference>
<organism evidence="2 3">
    <name type="scientific">Camellia sinensis</name>
    <name type="common">Tea plant</name>
    <name type="synonym">Thea sinensis</name>
    <dbReference type="NCBI Taxonomy" id="4442"/>
    <lineage>
        <taxon>Eukaryota</taxon>
        <taxon>Viridiplantae</taxon>
        <taxon>Streptophyta</taxon>
        <taxon>Embryophyta</taxon>
        <taxon>Tracheophyta</taxon>
        <taxon>Spermatophyta</taxon>
        <taxon>Magnoliopsida</taxon>
        <taxon>eudicotyledons</taxon>
        <taxon>Gunneridae</taxon>
        <taxon>Pentapetalae</taxon>
        <taxon>asterids</taxon>
        <taxon>Ericales</taxon>
        <taxon>Theaceae</taxon>
        <taxon>Camellia</taxon>
    </lineage>
</organism>